<reference evidence="1 2" key="1">
    <citation type="submission" date="2018-06" db="EMBL/GenBank/DDBJ databases">
        <authorList>
            <consortium name="Pathogen Informatics"/>
            <person name="Doyle S."/>
        </authorList>
    </citation>
    <scope>NUCLEOTIDE SEQUENCE [LARGE SCALE GENOMIC DNA]</scope>
    <source>
        <strain evidence="1 2">NCTC10717</strain>
    </source>
</reference>
<dbReference type="InterPro" id="IPR007495">
    <property type="entry name" value="NqrM"/>
</dbReference>
<dbReference type="EMBL" id="UHIA01000004">
    <property type="protein sequence ID" value="SUO96349.1"/>
    <property type="molecule type" value="Genomic_DNA"/>
</dbReference>
<accession>A0A380MUS1</accession>
<organism evidence="1 2">
    <name type="scientific">Suttonella indologenes</name>
    <dbReference type="NCBI Taxonomy" id="13276"/>
    <lineage>
        <taxon>Bacteria</taxon>
        <taxon>Pseudomonadati</taxon>
        <taxon>Pseudomonadota</taxon>
        <taxon>Gammaproteobacteria</taxon>
        <taxon>Cardiobacteriales</taxon>
        <taxon>Cardiobacteriaceae</taxon>
        <taxon>Suttonella</taxon>
    </lineage>
</organism>
<gene>
    <name evidence="1" type="ORF">NCTC10717_00959</name>
</gene>
<dbReference type="Pfam" id="PF04400">
    <property type="entry name" value="NqrM"/>
    <property type="match status" value="1"/>
</dbReference>
<evidence type="ECO:0000313" key="1">
    <source>
        <dbReference type="EMBL" id="SUO96349.1"/>
    </source>
</evidence>
<dbReference type="PANTHER" id="PTHR40691">
    <property type="entry name" value="(NA+)-NQR MATURATION NQRM"/>
    <property type="match status" value="1"/>
</dbReference>
<protein>
    <submittedName>
        <fullName evidence="1">Protein of uncharacterized function (DUF539)</fullName>
    </submittedName>
</protein>
<name>A0A380MUS1_9GAMM</name>
<dbReference type="PANTHER" id="PTHR40691:SF3">
    <property type="entry name" value="(NA+)-NQR MATURATION NQRM"/>
    <property type="match status" value="1"/>
</dbReference>
<dbReference type="AlphaFoldDB" id="A0A380MUS1"/>
<sequence length="73" mass="7708">MIEALLIFIVFALVMLGMAVGVMCGRKPIAGSCGGLGAVGVERACGCKDVCKNEEVTEQKSARQSSDTQIYRP</sequence>
<dbReference type="Proteomes" id="UP000254575">
    <property type="component" value="Unassembled WGS sequence"/>
</dbReference>
<dbReference type="RefSeq" id="WP_115218226.1">
    <property type="nucleotide sequence ID" value="NZ_UHIA01000004.1"/>
</dbReference>
<proteinExistence type="predicted"/>
<keyword evidence="2" id="KW-1185">Reference proteome</keyword>
<evidence type="ECO:0000313" key="2">
    <source>
        <dbReference type="Proteomes" id="UP000254575"/>
    </source>
</evidence>
<dbReference type="OrthoDB" id="5296227at2"/>